<feature type="compositionally biased region" description="Low complexity" evidence="1">
    <location>
        <begin position="105"/>
        <end position="120"/>
    </location>
</feature>
<feature type="region of interest" description="Disordered" evidence="1">
    <location>
        <begin position="105"/>
        <end position="135"/>
    </location>
</feature>
<proteinExistence type="predicted"/>
<protein>
    <submittedName>
        <fullName evidence="3">HGxxPAAW family protein</fullName>
    </submittedName>
</protein>
<keyword evidence="2" id="KW-0812">Transmembrane</keyword>
<reference evidence="3" key="1">
    <citation type="submission" date="2024-07" db="EMBL/GenBank/DDBJ databases">
        <authorList>
            <person name="Yu S.T."/>
        </authorList>
    </citation>
    <scope>NUCLEOTIDE SEQUENCE</scope>
    <source>
        <strain evidence="3">R28</strain>
    </source>
</reference>
<feature type="transmembrane region" description="Helical" evidence="2">
    <location>
        <begin position="12"/>
        <end position="30"/>
    </location>
</feature>
<evidence type="ECO:0000256" key="2">
    <source>
        <dbReference type="SAM" id="Phobius"/>
    </source>
</evidence>
<dbReference type="AlphaFoldDB" id="A0AB39Q4I7"/>
<sequence length="135" mass="13420">MSQYDEGHTIAGWTGTAIAGVGSAVLGAGICTVSAVLLVGGLGIVAASVLVTWALHLSGWGKPPGVRPRSQWRMGARDLTARDGHTDCWGCRLAGRGRRTAAVASEATSGAASGAASEVAPVTGDPEPAAAEAGR</sequence>
<gene>
    <name evidence="3" type="ORF">AB5J49_23300</name>
</gene>
<accession>A0AB39Q4I7</accession>
<feature type="transmembrane region" description="Helical" evidence="2">
    <location>
        <begin position="36"/>
        <end position="57"/>
    </location>
</feature>
<keyword evidence="2" id="KW-0472">Membrane</keyword>
<dbReference type="NCBIfam" id="NF041681">
    <property type="entry name" value="HGxxPAAW"/>
    <property type="match status" value="1"/>
</dbReference>
<dbReference type="EMBL" id="CP163439">
    <property type="protein sequence ID" value="XDQ36034.1"/>
    <property type="molecule type" value="Genomic_DNA"/>
</dbReference>
<organism evidence="3">
    <name type="scientific">Streptomyces sp. R28</name>
    <dbReference type="NCBI Taxonomy" id="3238628"/>
    <lineage>
        <taxon>Bacteria</taxon>
        <taxon>Bacillati</taxon>
        <taxon>Actinomycetota</taxon>
        <taxon>Actinomycetes</taxon>
        <taxon>Kitasatosporales</taxon>
        <taxon>Streptomycetaceae</taxon>
        <taxon>Streptomyces</taxon>
    </lineage>
</organism>
<dbReference type="RefSeq" id="WP_369170551.1">
    <property type="nucleotide sequence ID" value="NZ_CP163439.1"/>
</dbReference>
<evidence type="ECO:0000313" key="3">
    <source>
        <dbReference type="EMBL" id="XDQ36034.1"/>
    </source>
</evidence>
<evidence type="ECO:0000256" key="1">
    <source>
        <dbReference type="SAM" id="MobiDB-lite"/>
    </source>
</evidence>
<name>A0AB39Q4I7_9ACTN</name>
<keyword evidence="2" id="KW-1133">Transmembrane helix</keyword>